<keyword evidence="2" id="KW-1185">Reference proteome</keyword>
<evidence type="ECO:0000313" key="1">
    <source>
        <dbReference type="EMBL" id="MPC68891.1"/>
    </source>
</evidence>
<accession>A0A5B7H8B0</accession>
<gene>
    <name evidence="1" type="ORF">E2C01_063101</name>
</gene>
<protein>
    <submittedName>
        <fullName evidence="1">Uncharacterized protein</fullName>
    </submittedName>
</protein>
<name>A0A5B7H8B0_PORTR</name>
<evidence type="ECO:0000313" key="2">
    <source>
        <dbReference type="Proteomes" id="UP000324222"/>
    </source>
</evidence>
<proteinExistence type="predicted"/>
<organism evidence="1 2">
    <name type="scientific">Portunus trituberculatus</name>
    <name type="common">Swimming crab</name>
    <name type="synonym">Neptunus trituberculatus</name>
    <dbReference type="NCBI Taxonomy" id="210409"/>
    <lineage>
        <taxon>Eukaryota</taxon>
        <taxon>Metazoa</taxon>
        <taxon>Ecdysozoa</taxon>
        <taxon>Arthropoda</taxon>
        <taxon>Crustacea</taxon>
        <taxon>Multicrustacea</taxon>
        <taxon>Malacostraca</taxon>
        <taxon>Eumalacostraca</taxon>
        <taxon>Eucarida</taxon>
        <taxon>Decapoda</taxon>
        <taxon>Pleocyemata</taxon>
        <taxon>Brachyura</taxon>
        <taxon>Eubrachyura</taxon>
        <taxon>Portunoidea</taxon>
        <taxon>Portunidae</taxon>
        <taxon>Portuninae</taxon>
        <taxon>Portunus</taxon>
    </lineage>
</organism>
<reference evidence="1 2" key="1">
    <citation type="submission" date="2019-05" db="EMBL/GenBank/DDBJ databases">
        <title>Another draft genome of Portunus trituberculatus and its Hox gene families provides insights of decapod evolution.</title>
        <authorList>
            <person name="Jeong J.-H."/>
            <person name="Song I."/>
            <person name="Kim S."/>
            <person name="Choi T."/>
            <person name="Kim D."/>
            <person name="Ryu S."/>
            <person name="Kim W."/>
        </authorList>
    </citation>
    <scope>NUCLEOTIDE SEQUENCE [LARGE SCALE GENOMIC DNA]</scope>
    <source>
        <tissue evidence="1">Muscle</tissue>
    </source>
</reference>
<comment type="caution">
    <text evidence="1">The sequence shown here is derived from an EMBL/GenBank/DDBJ whole genome shotgun (WGS) entry which is preliminary data.</text>
</comment>
<dbReference type="EMBL" id="VSRR010028548">
    <property type="protein sequence ID" value="MPC68891.1"/>
    <property type="molecule type" value="Genomic_DNA"/>
</dbReference>
<dbReference type="AlphaFoldDB" id="A0A5B7H8B0"/>
<dbReference type="Proteomes" id="UP000324222">
    <property type="component" value="Unassembled WGS sequence"/>
</dbReference>
<sequence length="87" mass="9568">MHHSLPYPSSLLVQNNNSISSSSSSLAQHATKTPCQASPAMSPLQCLPLLNMPPKRPAKPALQCRLALLRRPVSLIEVKLDIIHRHE</sequence>